<evidence type="ECO:0000313" key="2">
    <source>
        <dbReference type="Proteomes" id="UP000620046"/>
    </source>
</evidence>
<reference evidence="2" key="1">
    <citation type="journal article" date="2019" name="Int. J. Syst. Evol. Microbiol.">
        <title>The Global Catalogue of Microorganisms (GCM) 10K type strain sequencing project: providing services to taxonomists for standard genome sequencing and annotation.</title>
        <authorList>
            <consortium name="The Broad Institute Genomics Platform"/>
            <consortium name="The Broad Institute Genome Sequencing Center for Infectious Disease"/>
            <person name="Wu L."/>
            <person name="Ma J."/>
        </authorList>
    </citation>
    <scope>NUCLEOTIDE SEQUENCE [LARGE SCALE GENOMIC DNA]</scope>
    <source>
        <strain evidence="2">CGMCC 1.15439</strain>
    </source>
</reference>
<name>A0ABQ1FUG6_9GAMM</name>
<accession>A0ABQ1FUG6</accession>
<protein>
    <submittedName>
        <fullName evidence="1">Uncharacterized protein</fullName>
    </submittedName>
</protein>
<proteinExistence type="predicted"/>
<comment type="caution">
    <text evidence="1">The sequence shown here is derived from an EMBL/GenBank/DDBJ whole genome shotgun (WGS) entry which is preliminary data.</text>
</comment>
<dbReference type="EMBL" id="BMJA01000001">
    <property type="protein sequence ID" value="GGA29478.1"/>
    <property type="molecule type" value="Genomic_DNA"/>
</dbReference>
<organism evidence="1 2">
    <name type="scientific">Dyella nitratireducens</name>
    <dbReference type="NCBI Taxonomy" id="1849580"/>
    <lineage>
        <taxon>Bacteria</taxon>
        <taxon>Pseudomonadati</taxon>
        <taxon>Pseudomonadota</taxon>
        <taxon>Gammaproteobacteria</taxon>
        <taxon>Lysobacterales</taxon>
        <taxon>Rhodanobacteraceae</taxon>
        <taxon>Dyella</taxon>
    </lineage>
</organism>
<dbReference type="RefSeq" id="WP_188793872.1">
    <property type="nucleotide sequence ID" value="NZ_BMJA01000001.1"/>
</dbReference>
<keyword evidence="2" id="KW-1185">Reference proteome</keyword>
<sequence length="100" mass="11230">MDLAGLSAAFRQLAMRADLVDGHSFDSGYDNGAYYNFTFGTNNARELWLVMWESIFEDPKFRSHLALSAMAVCSSNHGWDDYVQLCHWDASVSVASLEDL</sequence>
<evidence type="ECO:0000313" key="1">
    <source>
        <dbReference type="EMBL" id="GGA29478.1"/>
    </source>
</evidence>
<gene>
    <name evidence="1" type="ORF">GCM10010981_18010</name>
</gene>
<dbReference type="Proteomes" id="UP000620046">
    <property type="component" value="Unassembled WGS sequence"/>
</dbReference>